<dbReference type="InterPro" id="IPR014879">
    <property type="entry name" value="Spo0A_C"/>
</dbReference>
<dbReference type="InterPro" id="IPR036388">
    <property type="entry name" value="WH-like_DNA-bd_sf"/>
</dbReference>
<reference evidence="10" key="1">
    <citation type="submission" date="2020-10" db="EMBL/GenBank/DDBJ databases">
        <authorList>
            <person name="Gilroy R."/>
        </authorList>
    </citation>
    <scope>NUCLEOTIDE SEQUENCE</scope>
    <source>
        <strain evidence="10">ChiHcec3-11533</strain>
    </source>
</reference>
<dbReference type="GO" id="GO:0032993">
    <property type="term" value="C:protein-DNA complex"/>
    <property type="evidence" value="ECO:0007669"/>
    <property type="project" value="TreeGrafter"/>
</dbReference>
<dbReference type="SUPFAM" id="SSF52172">
    <property type="entry name" value="CheY-like"/>
    <property type="match status" value="1"/>
</dbReference>
<keyword evidence="2" id="KW-0597">Phosphoprotein</keyword>
<evidence type="ECO:0000259" key="9">
    <source>
        <dbReference type="PROSITE" id="PS50110"/>
    </source>
</evidence>
<dbReference type="PANTHER" id="PTHR48111:SF1">
    <property type="entry name" value="TWO-COMPONENT RESPONSE REGULATOR ORR33"/>
    <property type="match status" value="1"/>
</dbReference>
<dbReference type="GO" id="GO:0000156">
    <property type="term" value="F:phosphorelay response regulator activity"/>
    <property type="evidence" value="ECO:0007669"/>
    <property type="project" value="TreeGrafter"/>
</dbReference>
<accession>A0A9D1IBI9</accession>
<gene>
    <name evidence="10" type="ORF">IAB02_05150</name>
</gene>
<keyword evidence="4" id="KW-0805">Transcription regulation</keyword>
<feature type="domain" description="Response regulatory" evidence="9">
    <location>
        <begin position="5"/>
        <end position="121"/>
    </location>
</feature>
<dbReference type="PROSITE" id="PS50110">
    <property type="entry name" value="RESPONSE_REGULATORY"/>
    <property type="match status" value="1"/>
</dbReference>
<dbReference type="Pfam" id="PF08769">
    <property type="entry name" value="Spo0A_C"/>
    <property type="match status" value="1"/>
</dbReference>
<evidence type="ECO:0000256" key="8">
    <source>
        <dbReference type="PROSITE-ProRule" id="PRU00169"/>
    </source>
</evidence>
<evidence type="ECO:0000256" key="1">
    <source>
        <dbReference type="ARBA" id="ARBA00018672"/>
    </source>
</evidence>
<evidence type="ECO:0000256" key="3">
    <source>
        <dbReference type="ARBA" id="ARBA00023012"/>
    </source>
</evidence>
<reference evidence="10" key="2">
    <citation type="journal article" date="2021" name="PeerJ">
        <title>Extensive microbial diversity within the chicken gut microbiome revealed by metagenomics and culture.</title>
        <authorList>
            <person name="Gilroy R."/>
            <person name="Ravi A."/>
            <person name="Getino M."/>
            <person name="Pursley I."/>
            <person name="Horton D.L."/>
            <person name="Alikhan N.F."/>
            <person name="Baker D."/>
            <person name="Gharbi K."/>
            <person name="Hall N."/>
            <person name="Watson M."/>
            <person name="Adriaenssens E.M."/>
            <person name="Foster-Nyarko E."/>
            <person name="Jarju S."/>
            <person name="Secka A."/>
            <person name="Antonio M."/>
            <person name="Oren A."/>
            <person name="Chaudhuri R.R."/>
            <person name="La Ragione R."/>
            <person name="Hildebrand F."/>
            <person name="Pallen M.J."/>
        </authorList>
    </citation>
    <scope>NUCLEOTIDE SEQUENCE</scope>
    <source>
        <strain evidence="10">ChiHcec3-11533</strain>
    </source>
</reference>
<dbReference type="SMART" id="SM00448">
    <property type="entry name" value="REC"/>
    <property type="match status" value="1"/>
</dbReference>
<dbReference type="GO" id="GO:0005509">
    <property type="term" value="F:calcium ion binding"/>
    <property type="evidence" value="ECO:0007669"/>
    <property type="project" value="InterPro"/>
</dbReference>
<proteinExistence type="predicted"/>
<dbReference type="Proteomes" id="UP000824072">
    <property type="component" value="Unassembled WGS sequence"/>
</dbReference>
<evidence type="ECO:0000256" key="5">
    <source>
        <dbReference type="ARBA" id="ARBA00023125"/>
    </source>
</evidence>
<dbReference type="PANTHER" id="PTHR48111">
    <property type="entry name" value="REGULATOR OF RPOS"/>
    <property type="match status" value="1"/>
</dbReference>
<dbReference type="EMBL" id="DVMU01000113">
    <property type="protein sequence ID" value="HIU33930.1"/>
    <property type="molecule type" value="Genomic_DNA"/>
</dbReference>
<comment type="caution">
    <text evidence="8">Lacks conserved residue(s) required for the propagation of feature annotation.</text>
</comment>
<dbReference type="GO" id="GO:0042173">
    <property type="term" value="P:regulation of sporulation resulting in formation of a cellular spore"/>
    <property type="evidence" value="ECO:0007669"/>
    <property type="project" value="InterPro"/>
</dbReference>
<dbReference type="Gene3D" id="1.10.10.10">
    <property type="entry name" value="Winged helix-like DNA-binding domain superfamily/Winged helix DNA-binding domain"/>
    <property type="match status" value="1"/>
</dbReference>
<evidence type="ECO:0000256" key="6">
    <source>
        <dbReference type="ARBA" id="ARBA00023163"/>
    </source>
</evidence>
<evidence type="ECO:0000256" key="4">
    <source>
        <dbReference type="ARBA" id="ARBA00023015"/>
    </source>
</evidence>
<dbReference type="AlphaFoldDB" id="A0A9D1IBI9"/>
<name>A0A9D1IBI9_9FIRM</name>
<dbReference type="InterPro" id="IPR016032">
    <property type="entry name" value="Sig_transdc_resp-reg_C-effctor"/>
</dbReference>
<evidence type="ECO:0000256" key="7">
    <source>
        <dbReference type="ARBA" id="ARBA00024867"/>
    </source>
</evidence>
<dbReference type="InterPro" id="IPR039420">
    <property type="entry name" value="WalR-like"/>
</dbReference>
<evidence type="ECO:0000313" key="11">
    <source>
        <dbReference type="Proteomes" id="UP000824072"/>
    </source>
</evidence>
<evidence type="ECO:0000256" key="2">
    <source>
        <dbReference type="ARBA" id="ARBA00022553"/>
    </source>
</evidence>
<evidence type="ECO:0000313" key="10">
    <source>
        <dbReference type="EMBL" id="HIU33930.1"/>
    </source>
</evidence>
<dbReference type="GO" id="GO:0005829">
    <property type="term" value="C:cytosol"/>
    <property type="evidence" value="ECO:0007669"/>
    <property type="project" value="TreeGrafter"/>
</dbReference>
<dbReference type="InterPro" id="IPR011006">
    <property type="entry name" value="CheY-like_superfamily"/>
</dbReference>
<comment type="function">
    <text evidence="7">May play the central regulatory role in sporulation. It may be an element of the effector pathway responsible for the activation of sporulation genes in response to nutritional stress. Spo0A may act in concert with spo0H (a sigma factor) to control the expression of some genes that are critical to the sporulation process.</text>
</comment>
<dbReference type="InterPro" id="IPR001789">
    <property type="entry name" value="Sig_transdc_resp-reg_receiver"/>
</dbReference>
<keyword evidence="5" id="KW-0238">DNA-binding</keyword>
<protein>
    <recommendedName>
        <fullName evidence="1">Stage 0 sporulation protein A homolog</fullName>
    </recommendedName>
</protein>
<keyword evidence="3" id="KW-0902">Two-component regulatory system</keyword>
<dbReference type="GO" id="GO:0003700">
    <property type="term" value="F:DNA-binding transcription factor activity"/>
    <property type="evidence" value="ECO:0007669"/>
    <property type="project" value="InterPro"/>
</dbReference>
<dbReference type="Pfam" id="PF00072">
    <property type="entry name" value="Response_reg"/>
    <property type="match status" value="1"/>
</dbReference>
<sequence>MKRIRLAIVDNDPEYTARLARFMSRAEGIEVVGTACDGVKALNLVRHTHPETLVTGLLLKRLDGISFLKNVVAMESRPVIITCSALNTDAVLRSASGMGVDYMMLKPVSLQKLLDRVREVTFFHREALRDADMATRVDSPLMTAPPRTAYEVLSEMRVRSKHSGYGYLVDALHRLERKPDLLRNVSKGLYLEIAQAAHTNPRNIEHSIRYAIRSAYGAQDDSQPCPSNRKFLEKALSLLLEKPESEET</sequence>
<comment type="caution">
    <text evidence="10">The sequence shown here is derived from an EMBL/GenBank/DDBJ whole genome shotgun (WGS) entry which is preliminary data.</text>
</comment>
<dbReference type="SUPFAM" id="SSF46894">
    <property type="entry name" value="C-terminal effector domain of the bipartite response regulators"/>
    <property type="match status" value="1"/>
</dbReference>
<keyword evidence="6" id="KW-0804">Transcription</keyword>
<dbReference type="Gene3D" id="3.40.50.2300">
    <property type="match status" value="1"/>
</dbReference>
<organism evidence="10 11">
    <name type="scientific">Candidatus Pullichristensenella excrementigallinarum</name>
    <dbReference type="NCBI Taxonomy" id="2840907"/>
    <lineage>
        <taxon>Bacteria</taxon>
        <taxon>Bacillati</taxon>
        <taxon>Bacillota</taxon>
        <taxon>Clostridia</taxon>
        <taxon>Candidatus Pullichristensenella</taxon>
    </lineage>
</organism>
<dbReference type="GO" id="GO:0000976">
    <property type="term" value="F:transcription cis-regulatory region binding"/>
    <property type="evidence" value="ECO:0007669"/>
    <property type="project" value="TreeGrafter"/>
</dbReference>